<feature type="transmembrane region" description="Helical" evidence="1">
    <location>
        <begin position="20"/>
        <end position="41"/>
    </location>
</feature>
<comment type="caution">
    <text evidence="2">The sequence shown here is derived from an EMBL/GenBank/DDBJ whole genome shotgun (WGS) entry which is preliminary data.</text>
</comment>
<dbReference type="Proteomes" id="UP000023152">
    <property type="component" value="Unassembled WGS sequence"/>
</dbReference>
<keyword evidence="1" id="KW-0812">Transmembrane</keyword>
<feature type="transmembrane region" description="Helical" evidence="1">
    <location>
        <begin position="185"/>
        <end position="205"/>
    </location>
</feature>
<keyword evidence="3" id="KW-1185">Reference proteome</keyword>
<sequence>MNITAPDFEWPAFTIPKGLSVFKFYCIQINIICIISIYIAAAQSTKKKEIEKRIINIPNWCNVTSKKCKAAPIYDNPPKRIEQRPIINKAQTPKHKFHDYPITDSVEYSDKIKSYRGIAIIIALLLSIISALFIWSNNIVWCTTITTSSKWIPQLYQSNIIFGDCSFIQTGWPLVIARSYVIDHWAWFIDIMNSFPFFFSLFFSLGFQKNSFLILLLFFFPICVFFFSYTHNKHTSFFIWTLIIFFLSFQFFDYNDQTYSHAIPISYRCCQSNNYHLTSNEYPLNLLLTCYCVNIKTKKHKE</sequence>
<name>X6MCJ7_RETFI</name>
<evidence type="ECO:0000313" key="3">
    <source>
        <dbReference type="Proteomes" id="UP000023152"/>
    </source>
</evidence>
<reference evidence="2 3" key="1">
    <citation type="journal article" date="2013" name="Curr. Biol.">
        <title>The Genome of the Foraminiferan Reticulomyxa filosa.</title>
        <authorList>
            <person name="Glockner G."/>
            <person name="Hulsmann N."/>
            <person name="Schleicher M."/>
            <person name="Noegel A.A."/>
            <person name="Eichinger L."/>
            <person name="Gallinger C."/>
            <person name="Pawlowski J."/>
            <person name="Sierra R."/>
            <person name="Euteneuer U."/>
            <person name="Pillet L."/>
            <person name="Moustafa A."/>
            <person name="Platzer M."/>
            <person name="Groth M."/>
            <person name="Szafranski K."/>
            <person name="Schliwa M."/>
        </authorList>
    </citation>
    <scope>NUCLEOTIDE SEQUENCE [LARGE SCALE GENOMIC DNA]</scope>
</reference>
<dbReference type="EMBL" id="ASPP01023150">
    <property type="protein sequence ID" value="ETO10765.1"/>
    <property type="molecule type" value="Genomic_DNA"/>
</dbReference>
<protein>
    <submittedName>
        <fullName evidence="2">Uncharacterized protein</fullName>
    </submittedName>
</protein>
<gene>
    <name evidence="2" type="ORF">RFI_26613</name>
</gene>
<feature type="transmembrane region" description="Helical" evidence="1">
    <location>
        <begin position="117"/>
        <end position="135"/>
    </location>
</feature>
<feature type="transmembrane region" description="Helical" evidence="1">
    <location>
        <begin position="237"/>
        <end position="254"/>
    </location>
</feature>
<dbReference type="AlphaFoldDB" id="X6MCJ7"/>
<keyword evidence="1" id="KW-0472">Membrane</keyword>
<keyword evidence="1" id="KW-1133">Transmembrane helix</keyword>
<organism evidence="2 3">
    <name type="scientific">Reticulomyxa filosa</name>
    <dbReference type="NCBI Taxonomy" id="46433"/>
    <lineage>
        <taxon>Eukaryota</taxon>
        <taxon>Sar</taxon>
        <taxon>Rhizaria</taxon>
        <taxon>Retaria</taxon>
        <taxon>Foraminifera</taxon>
        <taxon>Monothalamids</taxon>
        <taxon>Reticulomyxidae</taxon>
        <taxon>Reticulomyxa</taxon>
    </lineage>
</organism>
<feature type="transmembrane region" description="Helical" evidence="1">
    <location>
        <begin position="212"/>
        <end position="231"/>
    </location>
</feature>
<evidence type="ECO:0000313" key="2">
    <source>
        <dbReference type="EMBL" id="ETO10765.1"/>
    </source>
</evidence>
<proteinExistence type="predicted"/>
<evidence type="ECO:0000256" key="1">
    <source>
        <dbReference type="SAM" id="Phobius"/>
    </source>
</evidence>
<accession>X6MCJ7</accession>